<gene>
    <name evidence="1" type="ORF">EDD75_0417</name>
</gene>
<proteinExistence type="predicted"/>
<accession>A0A3N5AX50</accession>
<dbReference type="RefSeq" id="WP_123927299.1">
    <property type="nucleotide sequence ID" value="NZ_RKRE01000001.1"/>
</dbReference>
<organism evidence="1 2">
    <name type="scientific">Thermodesulfitimonas autotrophica</name>
    <dbReference type="NCBI Taxonomy" id="1894989"/>
    <lineage>
        <taxon>Bacteria</taxon>
        <taxon>Bacillati</taxon>
        <taxon>Bacillota</taxon>
        <taxon>Clostridia</taxon>
        <taxon>Thermoanaerobacterales</taxon>
        <taxon>Thermoanaerobacteraceae</taxon>
        <taxon>Thermodesulfitimonas</taxon>
    </lineage>
</organism>
<protein>
    <submittedName>
        <fullName evidence="1">Uncharacterized protein</fullName>
    </submittedName>
</protein>
<dbReference type="Proteomes" id="UP000282654">
    <property type="component" value="Unassembled WGS sequence"/>
</dbReference>
<reference evidence="1 2" key="1">
    <citation type="submission" date="2018-11" db="EMBL/GenBank/DDBJ databases">
        <title>Genomic Encyclopedia of Type Strains, Phase IV (KMG-IV): sequencing the most valuable type-strain genomes for metagenomic binning, comparative biology and taxonomic classification.</title>
        <authorList>
            <person name="Goeker M."/>
        </authorList>
    </citation>
    <scope>NUCLEOTIDE SEQUENCE [LARGE SCALE GENOMIC DNA]</scope>
    <source>
        <strain evidence="1 2">DSM 102936</strain>
    </source>
</reference>
<keyword evidence="2" id="KW-1185">Reference proteome</keyword>
<evidence type="ECO:0000313" key="1">
    <source>
        <dbReference type="EMBL" id="RPF49599.1"/>
    </source>
</evidence>
<dbReference type="EMBL" id="RKRE01000001">
    <property type="protein sequence ID" value="RPF49599.1"/>
    <property type="molecule type" value="Genomic_DNA"/>
</dbReference>
<name>A0A3N5AX50_9THEO</name>
<sequence>MDTSEFLRQHLELCWPDINRVAAKVMDLLAEEGLLICEAREVLREVSNRLEFTKLSVSQERNDRRD</sequence>
<dbReference type="AlphaFoldDB" id="A0A3N5AX50"/>
<evidence type="ECO:0000313" key="2">
    <source>
        <dbReference type="Proteomes" id="UP000282654"/>
    </source>
</evidence>
<comment type="caution">
    <text evidence="1">The sequence shown here is derived from an EMBL/GenBank/DDBJ whole genome shotgun (WGS) entry which is preliminary data.</text>
</comment>